<dbReference type="Gene3D" id="2.40.128.20">
    <property type="match status" value="1"/>
</dbReference>
<dbReference type="GO" id="GO:0008289">
    <property type="term" value="F:lipid binding"/>
    <property type="evidence" value="ECO:0007669"/>
    <property type="project" value="UniProtKB-KW"/>
</dbReference>
<evidence type="ECO:0000256" key="2">
    <source>
        <dbReference type="ARBA" id="ARBA00022448"/>
    </source>
</evidence>
<dbReference type="Proteomes" id="UP000005239">
    <property type="component" value="Unassembled WGS sequence"/>
</dbReference>
<accession>A0A8R1UHY9</accession>
<dbReference type="InterPro" id="IPR040094">
    <property type="entry name" value="Lbp1-4"/>
</dbReference>
<evidence type="ECO:0000313" key="4">
    <source>
        <dbReference type="EnsemblMetazoa" id="PPA30565.1"/>
    </source>
</evidence>
<name>A0A2A6B2Q9_PRIPA</name>
<organism evidence="4 5">
    <name type="scientific">Pristionchus pacificus</name>
    <name type="common">Parasitic nematode worm</name>
    <dbReference type="NCBI Taxonomy" id="54126"/>
    <lineage>
        <taxon>Eukaryota</taxon>
        <taxon>Metazoa</taxon>
        <taxon>Ecdysozoa</taxon>
        <taxon>Nematoda</taxon>
        <taxon>Chromadorea</taxon>
        <taxon>Rhabditida</taxon>
        <taxon>Rhabditina</taxon>
        <taxon>Diplogasteromorpha</taxon>
        <taxon>Diplogasteroidea</taxon>
        <taxon>Neodiplogasteridae</taxon>
        <taxon>Pristionchus</taxon>
    </lineage>
</organism>
<comment type="similarity">
    <text evidence="1">Belongs to the calycin superfamily. Fatty-acid binding protein (FABP) family.</text>
</comment>
<dbReference type="EnsemblMetazoa" id="PPA30565.1">
    <property type="protein sequence ID" value="PPA30565.1"/>
    <property type="gene ID" value="WBGene00203432"/>
</dbReference>
<evidence type="ECO:0000256" key="1">
    <source>
        <dbReference type="ARBA" id="ARBA00008390"/>
    </source>
</evidence>
<dbReference type="InterPro" id="IPR000463">
    <property type="entry name" value="Fatty_acid-bd"/>
</dbReference>
<evidence type="ECO:0000256" key="3">
    <source>
        <dbReference type="ARBA" id="ARBA00023121"/>
    </source>
</evidence>
<dbReference type="PANTHER" id="PTHR22725:SF2">
    <property type="entry name" value="FATTY ACID-BINDING PROTEIN HOMOLOG 1-RELATED"/>
    <property type="match status" value="1"/>
</dbReference>
<dbReference type="SUPFAM" id="SSF50814">
    <property type="entry name" value="Lipocalins"/>
    <property type="match status" value="1"/>
</dbReference>
<keyword evidence="5" id="KW-1185">Reference proteome</keyword>
<dbReference type="PANTHER" id="PTHR22725">
    <property type="entry name" value="FATTY ACID-BINDING PROTEIN HOMOLOG 1-RELATED-RELATED"/>
    <property type="match status" value="1"/>
</dbReference>
<dbReference type="InterPro" id="IPR012674">
    <property type="entry name" value="Calycin"/>
</dbReference>
<evidence type="ECO:0000313" key="5">
    <source>
        <dbReference type="Proteomes" id="UP000005239"/>
    </source>
</evidence>
<protein>
    <submittedName>
        <fullName evidence="4">FABP domain-containing protein</fullName>
    </submittedName>
</protein>
<keyword evidence="3" id="KW-0446">Lipid-binding</keyword>
<keyword evidence="2" id="KW-0813">Transport</keyword>
<accession>A0A2A6B2Q9</accession>
<gene>
    <name evidence="4" type="primary">WBGene00203432</name>
</gene>
<dbReference type="PROSITE" id="PS00214">
    <property type="entry name" value="FABP"/>
    <property type="match status" value="1"/>
</dbReference>
<reference evidence="5" key="1">
    <citation type="journal article" date="2008" name="Nat. Genet.">
        <title>The Pristionchus pacificus genome provides a unique perspective on nematode lifestyle and parasitism.</title>
        <authorList>
            <person name="Dieterich C."/>
            <person name="Clifton S.W."/>
            <person name="Schuster L.N."/>
            <person name="Chinwalla A."/>
            <person name="Delehaunty K."/>
            <person name="Dinkelacker I."/>
            <person name="Fulton L."/>
            <person name="Fulton R."/>
            <person name="Godfrey J."/>
            <person name="Minx P."/>
            <person name="Mitreva M."/>
            <person name="Roeseler W."/>
            <person name="Tian H."/>
            <person name="Witte H."/>
            <person name="Yang S.P."/>
            <person name="Wilson R.K."/>
            <person name="Sommer R.J."/>
        </authorList>
    </citation>
    <scope>NUCLEOTIDE SEQUENCE [LARGE SCALE GENOMIC DNA]</scope>
    <source>
        <strain evidence="5">PS312</strain>
    </source>
</reference>
<dbReference type="AlphaFoldDB" id="A0A2A6B2Q9"/>
<dbReference type="OrthoDB" id="412780at2759"/>
<sequence>MRSYFVITLLIALATIIDGNILPDAFYGKFSLGNSENFDEYLAAKGVNWILRRLMSLMNMDVVFSMDDDVEGILIYKLEGDTLVLSAEAEGVVTKRYFKRQ</sequence>
<proteinExistence type="inferred from homology"/>
<reference evidence="4" key="2">
    <citation type="submission" date="2022-06" db="UniProtKB">
        <authorList>
            <consortium name="EnsemblMetazoa"/>
        </authorList>
    </citation>
    <scope>IDENTIFICATION</scope>
    <source>
        <strain evidence="4">PS312</strain>
    </source>
</reference>